<feature type="transmembrane region" description="Helical" evidence="10">
    <location>
        <begin position="105"/>
        <end position="129"/>
    </location>
</feature>
<dbReference type="EMBL" id="PDEM01000025">
    <property type="protein sequence ID" value="PHZ84128.1"/>
    <property type="molecule type" value="Genomic_DNA"/>
</dbReference>
<feature type="transmembrane region" description="Helical" evidence="10">
    <location>
        <begin position="64"/>
        <end position="84"/>
    </location>
</feature>
<keyword evidence="2" id="KW-0813">Transport</keyword>
<reference evidence="11 12" key="1">
    <citation type="submission" date="2017-10" db="EMBL/GenBank/DDBJ databases">
        <title>Frigbacter circumglobatus gen. nov. sp. nov., isolated from sediment cultured in situ.</title>
        <authorList>
            <person name="Zhao Z."/>
        </authorList>
    </citation>
    <scope>NUCLEOTIDE SEQUENCE [LARGE SCALE GENOMIC DNA]</scope>
    <source>
        <strain evidence="11 12">ZYL</strain>
    </source>
</reference>
<evidence type="ECO:0000256" key="10">
    <source>
        <dbReference type="SAM" id="Phobius"/>
    </source>
</evidence>
<dbReference type="NCBIfam" id="TIGR00797">
    <property type="entry name" value="matE"/>
    <property type="match status" value="1"/>
</dbReference>
<feature type="transmembrane region" description="Helical" evidence="10">
    <location>
        <begin position="252"/>
        <end position="274"/>
    </location>
</feature>
<evidence type="ECO:0000256" key="7">
    <source>
        <dbReference type="ARBA" id="ARBA00023065"/>
    </source>
</evidence>
<evidence type="ECO:0000256" key="5">
    <source>
        <dbReference type="ARBA" id="ARBA00022692"/>
    </source>
</evidence>
<comment type="caution">
    <text evidence="11">The sequence shown here is derived from an EMBL/GenBank/DDBJ whole genome shotgun (WGS) entry which is preliminary data.</text>
</comment>
<feature type="transmembrane region" description="Helical" evidence="10">
    <location>
        <begin position="280"/>
        <end position="302"/>
    </location>
</feature>
<dbReference type="GO" id="GO:0006811">
    <property type="term" value="P:monoatomic ion transport"/>
    <property type="evidence" value="ECO:0007669"/>
    <property type="project" value="UniProtKB-KW"/>
</dbReference>
<keyword evidence="12" id="KW-1185">Reference proteome</keyword>
<name>A0A2G4YP94_9PROT</name>
<dbReference type="InterPro" id="IPR050222">
    <property type="entry name" value="MATE_MdtK"/>
</dbReference>
<feature type="transmembrane region" description="Helical" evidence="10">
    <location>
        <begin position="141"/>
        <end position="163"/>
    </location>
</feature>
<gene>
    <name evidence="11" type="ORF">CRD36_13090</name>
</gene>
<dbReference type="GO" id="GO:0015297">
    <property type="term" value="F:antiporter activity"/>
    <property type="evidence" value="ECO:0007669"/>
    <property type="project" value="UniProtKB-KW"/>
</dbReference>
<evidence type="ECO:0000256" key="1">
    <source>
        <dbReference type="ARBA" id="ARBA00004429"/>
    </source>
</evidence>
<evidence type="ECO:0000256" key="3">
    <source>
        <dbReference type="ARBA" id="ARBA00022449"/>
    </source>
</evidence>
<feature type="transmembrane region" description="Helical" evidence="10">
    <location>
        <begin position="322"/>
        <end position="347"/>
    </location>
</feature>
<proteinExistence type="predicted"/>
<dbReference type="RefSeq" id="WP_099473980.1">
    <property type="nucleotide sequence ID" value="NZ_CP041025.1"/>
</dbReference>
<dbReference type="CDD" id="cd13131">
    <property type="entry name" value="MATE_NorM_like"/>
    <property type="match status" value="1"/>
</dbReference>
<feature type="transmembrane region" description="Helical" evidence="10">
    <location>
        <begin position="359"/>
        <end position="378"/>
    </location>
</feature>
<dbReference type="Pfam" id="PF01554">
    <property type="entry name" value="MatE"/>
    <property type="match status" value="2"/>
</dbReference>
<dbReference type="GO" id="GO:0042910">
    <property type="term" value="F:xenobiotic transmembrane transporter activity"/>
    <property type="evidence" value="ECO:0007669"/>
    <property type="project" value="InterPro"/>
</dbReference>
<dbReference type="InterPro" id="IPR002528">
    <property type="entry name" value="MATE_fam"/>
</dbReference>
<keyword evidence="3" id="KW-0050">Antiport</keyword>
<keyword evidence="4" id="KW-1003">Cell membrane</keyword>
<feature type="transmembrane region" description="Helical" evidence="10">
    <location>
        <begin position="207"/>
        <end position="225"/>
    </location>
</feature>
<evidence type="ECO:0000313" key="12">
    <source>
        <dbReference type="Proteomes" id="UP000229730"/>
    </source>
</evidence>
<feature type="transmembrane region" description="Helical" evidence="10">
    <location>
        <begin position="175"/>
        <end position="195"/>
    </location>
</feature>
<accession>A0A2G4YP94</accession>
<dbReference type="GO" id="GO:0005886">
    <property type="term" value="C:plasma membrane"/>
    <property type="evidence" value="ECO:0007669"/>
    <property type="project" value="UniProtKB-SubCell"/>
</dbReference>
<dbReference type="AlphaFoldDB" id="A0A2G4YP94"/>
<feature type="transmembrane region" description="Helical" evidence="10">
    <location>
        <begin position="399"/>
        <end position="419"/>
    </location>
</feature>
<keyword evidence="7" id="KW-0406">Ion transport</keyword>
<feature type="transmembrane region" description="Helical" evidence="10">
    <location>
        <begin position="431"/>
        <end position="449"/>
    </location>
</feature>
<dbReference type="PANTHER" id="PTHR43298">
    <property type="entry name" value="MULTIDRUG RESISTANCE PROTEIN NORM-RELATED"/>
    <property type="match status" value="1"/>
</dbReference>
<protein>
    <recommendedName>
        <fullName evidence="9">Multidrug-efflux transporter</fullName>
    </recommendedName>
</protein>
<comment type="subcellular location">
    <subcellularLocation>
        <location evidence="1">Cell inner membrane</location>
        <topology evidence="1">Multi-pass membrane protein</topology>
    </subcellularLocation>
</comment>
<evidence type="ECO:0000256" key="8">
    <source>
        <dbReference type="ARBA" id="ARBA00023136"/>
    </source>
</evidence>
<evidence type="ECO:0000256" key="4">
    <source>
        <dbReference type="ARBA" id="ARBA00022475"/>
    </source>
</evidence>
<feature type="transmembrane region" description="Helical" evidence="10">
    <location>
        <begin position="24"/>
        <end position="44"/>
    </location>
</feature>
<keyword evidence="5 10" id="KW-0812">Transmembrane</keyword>
<evidence type="ECO:0000256" key="9">
    <source>
        <dbReference type="ARBA" id="ARBA00031636"/>
    </source>
</evidence>
<dbReference type="FunCoup" id="A0A2G4YP94">
    <property type="interactions" value="279"/>
</dbReference>
<dbReference type="Proteomes" id="UP000229730">
    <property type="component" value="Unassembled WGS sequence"/>
</dbReference>
<dbReference type="InParanoid" id="A0A2G4YP94"/>
<dbReference type="InterPro" id="IPR048279">
    <property type="entry name" value="MdtK-like"/>
</dbReference>
<organism evidence="11 12">
    <name type="scientific">Paremcibacter congregatus</name>
    <dbReference type="NCBI Taxonomy" id="2043170"/>
    <lineage>
        <taxon>Bacteria</taxon>
        <taxon>Pseudomonadati</taxon>
        <taxon>Pseudomonadota</taxon>
        <taxon>Alphaproteobacteria</taxon>
        <taxon>Emcibacterales</taxon>
        <taxon>Emcibacteraceae</taxon>
        <taxon>Paremcibacter</taxon>
    </lineage>
</organism>
<keyword evidence="6 10" id="KW-1133">Transmembrane helix</keyword>
<evidence type="ECO:0000256" key="6">
    <source>
        <dbReference type="ARBA" id="ARBA00022989"/>
    </source>
</evidence>
<dbReference type="OrthoDB" id="9780160at2"/>
<keyword evidence="8 10" id="KW-0472">Membrane</keyword>
<dbReference type="PANTHER" id="PTHR43298:SF2">
    <property type="entry name" value="FMN_FAD EXPORTER YEEO-RELATED"/>
    <property type="match status" value="1"/>
</dbReference>
<evidence type="ECO:0000313" key="11">
    <source>
        <dbReference type="EMBL" id="PHZ84128.1"/>
    </source>
</evidence>
<sequence>MAERDISIAPEAVKARIRRQFSELTRLSFPIVFQRLGIMTMGLVDTLMVGRFSSTELAYQSIGNVPVSTMIVLAIGLMMGTMVLTSNAFGAEQFIRCGRIWRRGVLYGLFLGLIGFGLCLMGEPLLLALGQEADIARGGGIMMQAIAFGIPMTNVMLACTFFLEGINRPLPGMMYILVANLINIFLNWMLVYGHFGFDPMGAEGSAWATTIVRTFLALGLVLFVWRMKDHARYGIREKVDLRLKKWKRQRNIGYASGLTVGMEHSGFAALQVMAGWLGPLTLGAFAITFNVYGLPFMIAYGVAGATSVRVGIAMGRRDHRDLLLAGSCGLAFNFMLMLPLMAILLIFPREIASLFTVEADLIAATVPLMILTGWMLLVDSAQAVIGNGLRGRRDVWLPTALYFLSYIVIMTPLAWYLAFPLGRGAEGLFESTVIASIVSCILLVARFYYLSYLDFAPERQRAIAGQS</sequence>
<evidence type="ECO:0000256" key="2">
    <source>
        <dbReference type="ARBA" id="ARBA00022448"/>
    </source>
</evidence>
<dbReference type="PIRSF" id="PIRSF006603">
    <property type="entry name" value="DinF"/>
    <property type="match status" value="1"/>
</dbReference>